<keyword evidence="14" id="KW-0675">Receptor</keyword>
<reference evidence="21" key="1">
    <citation type="submission" date="2022-03" db="EMBL/GenBank/DDBJ databases">
        <title>A functionally conserved STORR gene fusion in Papaver species that diverged 16.8 million years ago.</title>
        <authorList>
            <person name="Catania T."/>
        </authorList>
    </citation>
    <scope>NUCLEOTIDE SEQUENCE</scope>
    <source>
        <strain evidence="21">S-191538</strain>
    </source>
</reference>
<evidence type="ECO:0000259" key="20">
    <source>
        <dbReference type="PROSITE" id="PS50011"/>
    </source>
</evidence>
<evidence type="ECO:0000256" key="19">
    <source>
        <dbReference type="RuleBase" id="RU000304"/>
    </source>
</evidence>
<evidence type="ECO:0000256" key="5">
    <source>
        <dbReference type="ARBA" id="ARBA00022679"/>
    </source>
</evidence>
<dbReference type="InterPro" id="IPR017441">
    <property type="entry name" value="Protein_kinase_ATP_BS"/>
</dbReference>
<keyword evidence="22" id="KW-1185">Reference proteome</keyword>
<comment type="catalytic activity">
    <reaction evidence="16">
        <text>L-threonyl-[protein] + ATP = O-phospho-L-threonyl-[protein] + ADP + H(+)</text>
        <dbReference type="Rhea" id="RHEA:46608"/>
        <dbReference type="Rhea" id="RHEA-COMP:11060"/>
        <dbReference type="Rhea" id="RHEA-COMP:11605"/>
        <dbReference type="ChEBI" id="CHEBI:15378"/>
        <dbReference type="ChEBI" id="CHEBI:30013"/>
        <dbReference type="ChEBI" id="CHEBI:30616"/>
        <dbReference type="ChEBI" id="CHEBI:61977"/>
        <dbReference type="ChEBI" id="CHEBI:456216"/>
        <dbReference type="EC" id="2.7.11.1"/>
    </reaction>
</comment>
<evidence type="ECO:0000256" key="18">
    <source>
        <dbReference type="PROSITE-ProRule" id="PRU10141"/>
    </source>
</evidence>
<evidence type="ECO:0000313" key="21">
    <source>
        <dbReference type="EMBL" id="MCL7022479.1"/>
    </source>
</evidence>
<dbReference type="Proteomes" id="UP001177140">
    <property type="component" value="Unassembled WGS sequence"/>
</dbReference>
<dbReference type="SUPFAM" id="SSF56112">
    <property type="entry name" value="Protein kinase-like (PK-like)"/>
    <property type="match status" value="1"/>
</dbReference>
<dbReference type="PANTHER" id="PTHR47986:SF34">
    <property type="entry name" value="RECEPTOR-LIKE KINASE TMK2"/>
    <property type="match status" value="1"/>
</dbReference>
<dbReference type="GO" id="GO:0016020">
    <property type="term" value="C:membrane"/>
    <property type="evidence" value="ECO:0007669"/>
    <property type="project" value="UniProtKB-SubCell"/>
</dbReference>
<dbReference type="SMART" id="SM00220">
    <property type="entry name" value="S_TKc"/>
    <property type="match status" value="1"/>
</dbReference>
<evidence type="ECO:0000256" key="17">
    <source>
        <dbReference type="ARBA" id="ARBA00048679"/>
    </source>
</evidence>
<dbReference type="PROSITE" id="PS00107">
    <property type="entry name" value="PROTEIN_KINASE_ATP"/>
    <property type="match status" value="1"/>
</dbReference>
<keyword evidence="6" id="KW-0812">Transmembrane</keyword>
<keyword evidence="7" id="KW-0732">Signal</keyword>
<dbReference type="Pfam" id="PF00069">
    <property type="entry name" value="Pkinase"/>
    <property type="match status" value="1"/>
</dbReference>
<dbReference type="InterPro" id="IPR008271">
    <property type="entry name" value="Ser/Thr_kinase_AS"/>
</dbReference>
<dbReference type="EC" id="2.7.11.1" evidence="2"/>
<evidence type="ECO:0000256" key="11">
    <source>
        <dbReference type="ARBA" id="ARBA00022840"/>
    </source>
</evidence>
<keyword evidence="3 19" id="KW-0723">Serine/threonine-protein kinase</keyword>
<dbReference type="EMBL" id="JAJJMA010011511">
    <property type="protein sequence ID" value="MCL7022479.1"/>
    <property type="molecule type" value="Genomic_DNA"/>
</dbReference>
<keyword evidence="12" id="KW-1133">Transmembrane helix</keyword>
<dbReference type="Gene3D" id="1.10.510.10">
    <property type="entry name" value="Transferase(Phosphotransferase) domain 1"/>
    <property type="match status" value="1"/>
</dbReference>
<feature type="binding site" evidence="18">
    <location>
        <position position="70"/>
    </location>
    <ligand>
        <name>ATP</name>
        <dbReference type="ChEBI" id="CHEBI:30616"/>
    </ligand>
</feature>
<proteinExistence type="inferred from homology"/>
<dbReference type="CDD" id="cd14066">
    <property type="entry name" value="STKc_IRAK"/>
    <property type="match status" value="1"/>
</dbReference>
<dbReference type="PROSITE" id="PS50011">
    <property type="entry name" value="PROTEIN_KINASE_DOM"/>
    <property type="match status" value="1"/>
</dbReference>
<evidence type="ECO:0000256" key="10">
    <source>
        <dbReference type="ARBA" id="ARBA00022777"/>
    </source>
</evidence>
<protein>
    <recommendedName>
        <fullName evidence="2">non-specific serine/threonine protein kinase</fullName>
        <ecNumber evidence="2">2.7.11.1</ecNumber>
    </recommendedName>
</protein>
<evidence type="ECO:0000256" key="7">
    <source>
        <dbReference type="ARBA" id="ARBA00022729"/>
    </source>
</evidence>
<keyword evidence="5" id="KW-0808">Transferase</keyword>
<comment type="caution">
    <text evidence="21">The sequence shown here is derived from an EMBL/GenBank/DDBJ whole genome shotgun (WGS) entry which is preliminary data.</text>
</comment>
<evidence type="ECO:0000256" key="2">
    <source>
        <dbReference type="ARBA" id="ARBA00012513"/>
    </source>
</evidence>
<evidence type="ECO:0000256" key="9">
    <source>
        <dbReference type="ARBA" id="ARBA00022741"/>
    </source>
</evidence>
<evidence type="ECO:0000256" key="3">
    <source>
        <dbReference type="ARBA" id="ARBA00022527"/>
    </source>
</evidence>
<dbReference type="Gene3D" id="3.30.200.20">
    <property type="entry name" value="Phosphorylase Kinase, domain 1"/>
    <property type="match status" value="1"/>
</dbReference>
<evidence type="ECO:0000313" key="22">
    <source>
        <dbReference type="Proteomes" id="UP001177140"/>
    </source>
</evidence>
<comment type="catalytic activity">
    <reaction evidence="17">
        <text>L-seryl-[protein] + ATP = O-phospho-L-seryl-[protein] + ADP + H(+)</text>
        <dbReference type="Rhea" id="RHEA:17989"/>
        <dbReference type="Rhea" id="RHEA-COMP:9863"/>
        <dbReference type="Rhea" id="RHEA-COMP:11604"/>
        <dbReference type="ChEBI" id="CHEBI:15378"/>
        <dbReference type="ChEBI" id="CHEBI:29999"/>
        <dbReference type="ChEBI" id="CHEBI:30616"/>
        <dbReference type="ChEBI" id="CHEBI:83421"/>
        <dbReference type="ChEBI" id="CHEBI:456216"/>
        <dbReference type="EC" id="2.7.11.1"/>
    </reaction>
</comment>
<keyword evidence="11 18" id="KW-0067">ATP-binding</keyword>
<sequence>MNEMIVLHPSPEILKSSTANVAGSTDKKVITVTLMREATDNFNKNNILGHGGSATVYRGKLEDGSMVAVKRLKPQGQKSKEFMDSEIEVLSKVCHRNVISLHGYCSDDHESLLVYEYMPQGTLSQHLFKKNEGSKPLDWSRRLIIALDIAKGVHYLHNLANISMIHRDLKSSNILLSEDMRAKVADFGLVRNAPTGNSSYASRVAGTYGYLAPEYATTAKISTKIDVYSYGAILMELITGRKALDESQCDEQMHLVSWFSKIQGNKQEFGKAVDSTINITEEIEGTIESVAELACLCCLWRADDRPTMSYVVNQLSALVEYWEPVKAEDDDDDWYDIELCNRLPPAILEWQTSTGSSISLEAPASYLQARSMVAWNTI</sequence>
<keyword evidence="10" id="KW-0418">Kinase</keyword>
<gene>
    <name evidence="21" type="ORF">MKW94_009560</name>
</gene>
<dbReference type="PANTHER" id="PTHR47986">
    <property type="entry name" value="OSJNBA0070M12.3 PROTEIN"/>
    <property type="match status" value="1"/>
</dbReference>
<evidence type="ECO:0000256" key="13">
    <source>
        <dbReference type="ARBA" id="ARBA00023136"/>
    </source>
</evidence>
<dbReference type="GO" id="GO:0005524">
    <property type="term" value="F:ATP binding"/>
    <property type="evidence" value="ECO:0007669"/>
    <property type="project" value="UniProtKB-UniRule"/>
</dbReference>
<comment type="similarity">
    <text evidence="19">Belongs to the protein kinase superfamily.</text>
</comment>
<keyword evidence="9 18" id="KW-0547">Nucleotide-binding</keyword>
<dbReference type="PROSITE" id="PS00108">
    <property type="entry name" value="PROTEIN_KINASE_ST"/>
    <property type="match status" value="1"/>
</dbReference>
<organism evidence="21 22">
    <name type="scientific">Papaver nudicaule</name>
    <name type="common">Iceland poppy</name>
    <dbReference type="NCBI Taxonomy" id="74823"/>
    <lineage>
        <taxon>Eukaryota</taxon>
        <taxon>Viridiplantae</taxon>
        <taxon>Streptophyta</taxon>
        <taxon>Embryophyta</taxon>
        <taxon>Tracheophyta</taxon>
        <taxon>Spermatophyta</taxon>
        <taxon>Magnoliopsida</taxon>
        <taxon>Ranunculales</taxon>
        <taxon>Papaveraceae</taxon>
        <taxon>Papaveroideae</taxon>
        <taxon>Papaver</taxon>
    </lineage>
</organism>
<dbReference type="GO" id="GO:0004674">
    <property type="term" value="F:protein serine/threonine kinase activity"/>
    <property type="evidence" value="ECO:0007669"/>
    <property type="project" value="UniProtKB-KW"/>
</dbReference>
<accession>A0AA41RLL3</accession>
<keyword evidence="4" id="KW-0433">Leucine-rich repeat</keyword>
<keyword evidence="15" id="KW-0325">Glycoprotein</keyword>
<evidence type="ECO:0000256" key="1">
    <source>
        <dbReference type="ARBA" id="ARBA00004479"/>
    </source>
</evidence>
<evidence type="ECO:0000256" key="4">
    <source>
        <dbReference type="ARBA" id="ARBA00022614"/>
    </source>
</evidence>
<dbReference type="FunFam" id="1.10.510.10:FF:000287">
    <property type="entry name" value="probable LRR receptor-like serine/threonine-protein kinase RKF3"/>
    <property type="match status" value="1"/>
</dbReference>
<evidence type="ECO:0000256" key="15">
    <source>
        <dbReference type="ARBA" id="ARBA00023180"/>
    </source>
</evidence>
<dbReference type="InterPro" id="IPR011009">
    <property type="entry name" value="Kinase-like_dom_sf"/>
</dbReference>
<comment type="subcellular location">
    <subcellularLocation>
        <location evidence="1">Membrane</location>
        <topology evidence="1">Single-pass type I membrane protein</topology>
    </subcellularLocation>
</comment>
<dbReference type="AlphaFoldDB" id="A0AA41RLL3"/>
<feature type="domain" description="Protein kinase" evidence="20">
    <location>
        <begin position="42"/>
        <end position="319"/>
    </location>
</feature>
<evidence type="ECO:0000256" key="12">
    <source>
        <dbReference type="ARBA" id="ARBA00022989"/>
    </source>
</evidence>
<keyword evidence="13" id="KW-0472">Membrane</keyword>
<dbReference type="InterPro" id="IPR052422">
    <property type="entry name" value="Auxin_Ser/Thr_Kinase"/>
</dbReference>
<dbReference type="InterPro" id="IPR000719">
    <property type="entry name" value="Prot_kinase_dom"/>
</dbReference>
<evidence type="ECO:0000256" key="6">
    <source>
        <dbReference type="ARBA" id="ARBA00022692"/>
    </source>
</evidence>
<dbReference type="FunFam" id="3.30.200.20:FF:000268">
    <property type="entry name" value="probable receptor-like serine/threonine-protein kinase At5g57670"/>
    <property type="match status" value="1"/>
</dbReference>
<evidence type="ECO:0000256" key="8">
    <source>
        <dbReference type="ARBA" id="ARBA00022737"/>
    </source>
</evidence>
<name>A0AA41RLL3_PAPNU</name>
<evidence type="ECO:0000256" key="16">
    <source>
        <dbReference type="ARBA" id="ARBA00047899"/>
    </source>
</evidence>
<keyword evidence="8" id="KW-0677">Repeat</keyword>
<evidence type="ECO:0000256" key="14">
    <source>
        <dbReference type="ARBA" id="ARBA00023170"/>
    </source>
</evidence>